<dbReference type="InterPro" id="IPR001584">
    <property type="entry name" value="Integrase_cat-core"/>
</dbReference>
<organism evidence="12 13">
    <name type="scientific">Biomphalaria glabrata</name>
    <name type="common">Bloodfluke planorb</name>
    <name type="synonym">Freshwater snail</name>
    <dbReference type="NCBI Taxonomy" id="6526"/>
    <lineage>
        <taxon>Eukaryota</taxon>
        <taxon>Metazoa</taxon>
        <taxon>Spiralia</taxon>
        <taxon>Lophotrochozoa</taxon>
        <taxon>Mollusca</taxon>
        <taxon>Gastropoda</taxon>
        <taxon>Heterobranchia</taxon>
        <taxon>Euthyneura</taxon>
        <taxon>Panpulmonata</taxon>
        <taxon>Hygrophila</taxon>
        <taxon>Lymnaeoidea</taxon>
        <taxon>Planorbidae</taxon>
        <taxon>Biomphalaria</taxon>
    </lineage>
</organism>
<dbReference type="InterPro" id="IPR050951">
    <property type="entry name" value="Retrovirus_Pol_polyprotein"/>
</dbReference>
<dbReference type="FunFam" id="3.10.20.370:FF:000001">
    <property type="entry name" value="Retrovirus-related Pol polyprotein from transposon 17.6-like protein"/>
    <property type="match status" value="1"/>
</dbReference>
<dbReference type="FunFam" id="1.10.340.70:FF:000001">
    <property type="entry name" value="Retrovirus-related Pol polyprotein from transposon gypsy-like Protein"/>
    <property type="match status" value="1"/>
</dbReference>
<feature type="compositionally biased region" description="Polar residues" evidence="8">
    <location>
        <begin position="378"/>
        <end position="394"/>
    </location>
</feature>
<dbReference type="InterPro" id="IPR041373">
    <property type="entry name" value="RT_RNaseH"/>
</dbReference>
<feature type="domain" description="Reverse transcriptase" evidence="10">
    <location>
        <begin position="1103"/>
        <end position="1284"/>
    </location>
</feature>
<feature type="domain" description="CCHC-type" evidence="9">
    <location>
        <begin position="283"/>
        <end position="298"/>
    </location>
</feature>
<evidence type="ECO:0000259" key="11">
    <source>
        <dbReference type="PROSITE" id="PS50994"/>
    </source>
</evidence>
<dbReference type="Gene3D" id="3.30.420.10">
    <property type="entry name" value="Ribonuclease H-like superfamily/Ribonuclease H"/>
    <property type="match status" value="1"/>
</dbReference>
<dbReference type="Gene3D" id="3.30.70.270">
    <property type="match status" value="2"/>
</dbReference>
<dbReference type="Proteomes" id="UP001165740">
    <property type="component" value="Chromosome 1"/>
</dbReference>
<name>A0A9W3AKL4_BIOGL</name>
<keyword evidence="1" id="KW-0808">Transferase</keyword>
<keyword evidence="6" id="KW-0695">RNA-directed DNA polymerase</keyword>
<keyword evidence="5" id="KW-0378">Hydrolase</keyword>
<accession>A0A9W3AKL4</accession>
<evidence type="ECO:0000259" key="10">
    <source>
        <dbReference type="PROSITE" id="PS50878"/>
    </source>
</evidence>
<dbReference type="FunFam" id="3.30.70.270:FF:000020">
    <property type="entry name" value="Transposon Tf2-6 polyprotein-like Protein"/>
    <property type="match status" value="1"/>
</dbReference>
<feature type="region of interest" description="Disordered" evidence="8">
    <location>
        <begin position="309"/>
        <end position="344"/>
    </location>
</feature>
<dbReference type="SUPFAM" id="SSF57756">
    <property type="entry name" value="Retrovirus zinc finger-like domains"/>
    <property type="match status" value="1"/>
</dbReference>
<dbReference type="GO" id="GO:0015074">
    <property type="term" value="P:DNA integration"/>
    <property type="evidence" value="ECO:0007669"/>
    <property type="project" value="InterPro"/>
</dbReference>
<keyword evidence="3" id="KW-0540">Nuclease</keyword>
<dbReference type="InterPro" id="IPR001878">
    <property type="entry name" value="Znf_CCHC"/>
</dbReference>
<dbReference type="GO" id="GO:0008270">
    <property type="term" value="F:zinc ion binding"/>
    <property type="evidence" value="ECO:0007669"/>
    <property type="project" value="UniProtKB-KW"/>
</dbReference>
<dbReference type="PROSITE" id="PS50158">
    <property type="entry name" value="ZF_CCHC"/>
    <property type="match status" value="1"/>
</dbReference>
<evidence type="ECO:0000256" key="3">
    <source>
        <dbReference type="ARBA" id="ARBA00022722"/>
    </source>
</evidence>
<keyword evidence="12" id="KW-1185">Reference proteome</keyword>
<keyword evidence="7" id="KW-0479">Metal-binding</keyword>
<evidence type="ECO:0000313" key="13">
    <source>
        <dbReference type="RefSeq" id="XP_055887795.1"/>
    </source>
</evidence>
<dbReference type="Pfam" id="PF17921">
    <property type="entry name" value="Integrase_H2C2"/>
    <property type="match status" value="1"/>
</dbReference>
<feature type="region of interest" description="Disordered" evidence="8">
    <location>
        <begin position="35"/>
        <end position="54"/>
    </location>
</feature>
<feature type="region of interest" description="Disordered" evidence="8">
    <location>
        <begin position="361"/>
        <end position="394"/>
    </location>
</feature>
<gene>
    <name evidence="13" type="primary">LOC129926631</name>
</gene>
<sequence>MSTYDKILELAREMELKGEKKREFIERELDELKKKEREVAEREERAAERAHQKEMKEIEGKVELAKLEAAKVNPNVLQLTQQAKPYVSKFHKFNEKNETLENYIVQFEHIASTYDMSPRDMAKHLLANLAGEPLNIIATLTPEQKTDYKAVKNRLLEHFGKSEDHYRKLFRDIRLQKNGDYNRIIFEIKQNILKWLELSNCDMKKPDQIIDMFLIDSVLLNVTDNVFTFLKEKKIKNETELITNLNLFKDSHPNHTIDRRDHQIAATINTDSSKFKYSNNKTCFNCGIKGHIKSQCRSINRSTFQYRSGTYRDNKHDNRRNSRATQSYSPNDRRRQYNTNNDNYNFQNYQRRQQYNTNNFQNYHRQSRRDGHERNRYNRNTSNRWQSNSNNRIHSSYDNSAATLRTNRQEQVAFMNSSMSKLNFYPAFVNGMVTNSLRDSGASCIVINAKFLKPGQKLKDKIKITYANKEKFDICETAIVHIDSPWITGERKVIVMDTPAQDLIIGNVDGVRDISDKEIMDWLENKRNQLETCQPMTTNMYYTDAKQKENMYTQASQTDSLNELINSEPERDTEIAAVLTRGQIKRMNNQDSHIHPEVLNISEVGVSREELIEAQHKDPLIPILLKNRKNGKNSHDCINGVAVRHNTTRKQSKLQIIIPQVLKGKILAMAHDDPLAGHMGKRKTYDRIIDRFFWPKMKKDVQHHINSCTKCAQQRTATKAPLQKSDASRHFWDKIAIDIVGPLNISSKGNRYILTVIDMYTRWAEAYPLKDISADTICSTLRHLFLRFSFPNKLLSDNASNFTSQLNKAFAEMCNIRLIHSTVYNPQSNSCIERWNKTMKEMVRKLQNESMDNWDEVLEYITSAYRTTRHETIGFSPYELVFGTIPKGPLQLWAENMLNLSDRKTSHPWIVETKENLRHALKTAEINMQRNLDRHREIKNRNRKLKQFQAGDLVFAKVEGIGSKLKSDGPYTVVERTGKKTYKVKKDDKEKLLSVDKLTKFEQRNVEVNSMLVEIVTQDDIETQGNPVNNLICAIYDEDKQYKMSLDNFTTKFQDVITDKLGTTDIITHRIKLCTSLPKKNKAYEIPLAYEEQVRKEMNDLIETGKIERYEYSPYASPMVIVKKKTGGVRVCCDYRELNSCTVIDAEPLPNPDNILTTLSKASIFTTMELNRGFWQIKMDDCSKHYTAFQCTLPGIEGLYIWNVMPFGLVNSTATFQKCMGKLLQGIPNVLSYVDDICIYTNSWAEHLETLETVLLRLRSHNMTLAPSKLNIGQNKIEFLGYNVAHNTITPTSANITKIAKIKEPKSKKDIKSILGLCNFYRRFVPKYSSIVQPLVELTKKKYRGNKINLDDNSRKALDRLKEIFTEKLELTTPDMSQNFILYTDASDTGIGACLFQQVNSLLKPITHISRSLTETEIRYSVIEKECLAIVWAVVKLKRYLLGRFFTIKTDHKPLIATKSKRSANNRINRWMLTLLDYKFNIESIPGHENAIADYLSRYTVHANDAFENNDIVHISQEL</sequence>
<dbReference type="CDD" id="cd09274">
    <property type="entry name" value="RNase_HI_RT_Ty3"/>
    <property type="match status" value="1"/>
</dbReference>
<evidence type="ECO:0000313" key="12">
    <source>
        <dbReference type="Proteomes" id="UP001165740"/>
    </source>
</evidence>
<dbReference type="Pfam" id="PF00665">
    <property type="entry name" value="rve"/>
    <property type="match status" value="1"/>
</dbReference>
<dbReference type="GO" id="GO:0003964">
    <property type="term" value="F:RNA-directed DNA polymerase activity"/>
    <property type="evidence" value="ECO:0007669"/>
    <property type="project" value="UniProtKB-KW"/>
</dbReference>
<evidence type="ECO:0000256" key="6">
    <source>
        <dbReference type="ARBA" id="ARBA00022918"/>
    </source>
</evidence>
<feature type="compositionally biased region" description="Basic and acidic residues" evidence="8">
    <location>
        <begin position="310"/>
        <end position="320"/>
    </location>
</feature>
<proteinExistence type="predicted"/>
<dbReference type="GO" id="GO:0003676">
    <property type="term" value="F:nucleic acid binding"/>
    <property type="evidence" value="ECO:0007669"/>
    <property type="project" value="InterPro"/>
</dbReference>
<evidence type="ECO:0000256" key="5">
    <source>
        <dbReference type="ARBA" id="ARBA00022801"/>
    </source>
</evidence>
<dbReference type="InterPro" id="IPR000477">
    <property type="entry name" value="RT_dom"/>
</dbReference>
<dbReference type="PANTHER" id="PTHR37984">
    <property type="entry name" value="PROTEIN CBG26694"/>
    <property type="match status" value="1"/>
</dbReference>
<dbReference type="InterPro" id="IPR036397">
    <property type="entry name" value="RNaseH_sf"/>
</dbReference>
<dbReference type="FunFam" id="3.30.420.10:FF:000032">
    <property type="entry name" value="Retrovirus-related Pol polyprotein from transposon 297-like Protein"/>
    <property type="match status" value="1"/>
</dbReference>
<dbReference type="InterPro" id="IPR012337">
    <property type="entry name" value="RNaseH-like_sf"/>
</dbReference>
<dbReference type="Gene3D" id="3.10.10.10">
    <property type="entry name" value="HIV Type 1 Reverse Transcriptase, subunit A, domain 1"/>
    <property type="match status" value="1"/>
</dbReference>
<dbReference type="Gene3D" id="3.10.20.370">
    <property type="match status" value="1"/>
</dbReference>
<dbReference type="Gene3D" id="1.10.340.70">
    <property type="match status" value="1"/>
</dbReference>
<feature type="domain" description="Integrase catalytic" evidence="11">
    <location>
        <begin position="717"/>
        <end position="885"/>
    </location>
</feature>
<dbReference type="InterPro" id="IPR043502">
    <property type="entry name" value="DNA/RNA_pol_sf"/>
</dbReference>
<dbReference type="GO" id="GO:0004519">
    <property type="term" value="F:endonuclease activity"/>
    <property type="evidence" value="ECO:0007669"/>
    <property type="project" value="UniProtKB-KW"/>
</dbReference>
<evidence type="ECO:0000256" key="4">
    <source>
        <dbReference type="ARBA" id="ARBA00022759"/>
    </source>
</evidence>
<dbReference type="PROSITE" id="PS50878">
    <property type="entry name" value="RT_POL"/>
    <property type="match status" value="1"/>
</dbReference>
<dbReference type="SUPFAM" id="SSF56672">
    <property type="entry name" value="DNA/RNA polymerases"/>
    <property type="match status" value="1"/>
</dbReference>
<dbReference type="GeneID" id="129926631"/>
<reference evidence="13" key="1">
    <citation type="submission" date="2025-08" db="UniProtKB">
        <authorList>
            <consortium name="RefSeq"/>
        </authorList>
    </citation>
    <scope>IDENTIFICATION</scope>
</reference>
<protein>
    <submittedName>
        <fullName evidence="13">Uncharacterized protein LOC129926631</fullName>
    </submittedName>
</protein>
<dbReference type="OrthoDB" id="116078at2759"/>
<evidence type="ECO:0000256" key="2">
    <source>
        <dbReference type="ARBA" id="ARBA00022695"/>
    </source>
</evidence>
<dbReference type="SUPFAM" id="SSF53098">
    <property type="entry name" value="Ribonuclease H-like"/>
    <property type="match status" value="1"/>
</dbReference>
<evidence type="ECO:0000256" key="8">
    <source>
        <dbReference type="SAM" id="MobiDB-lite"/>
    </source>
</evidence>
<keyword evidence="7" id="KW-0862">Zinc</keyword>
<dbReference type="Pfam" id="PF17917">
    <property type="entry name" value="RT_RNaseH"/>
    <property type="match status" value="1"/>
</dbReference>
<keyword evidence="2" id="KW-0548">Nucleotidyltransferase</keyword>
<evidence type="ECO:0000256" key="7">
    <source>
        <dbReference type="PROSITE-ProRule" id="PRU00047"/>
    </source>
</evidence>
<dbReference type="RefSeq" id="XP_055887795.1">
    <property type="nucleotide sequence ID" value="XM_056031820.1"/>
</dbReference>
<keyword evidence="7" id="KW-0863">Zinc-finger</keyword>
<dbReference type="SMART" id="SM00343">
    <property type="entry name" value="ZnF_C2HC"/>
    <property type="match status" value="1"/>
</dbReference>
<evidence type="ECO:0000256" key="1">
    <source>
        <dbReference type="ARBA" id="ARBA00022679"/>
    </source>
</evidence>
<dbReference type="InterPro" id="IPR036875">
    <property type="entry name" value="Znf_CCHC_sf"/>
</dbReference>
<evidence type="ECO:0000259" key="9">
    <source>
        <dbReference type="PROSITE" id="PS50158"/>
    </source>
</evidence>
<keyword evidence="4" id="KW-0255">Endonuclease</keyword>
<dbReference type="GO" id="GO:0016787">
    <property type="term" value="F:hydrolase activity"/>
    <property type="evidence" value="ECO:0007669"/>
    <property type="project" value="UniProtKB-KW"/>
</dbReference>
<dbReference type="InterPro" id="IPR043128">
    <property type="entry name" value="Rev_trsase/Diguanyl_cyclase"/>
</dbReference>
<dbReference type="InterPro" id="IPR041588">
    <property type="entry name" value="Integrase_H2C2"/>
</dbReference>
<dbReference type="CDD" id="cd01647">
    <property type="entry name" value="RT_LTR"/>
    <property type="match status" value="1"/>
</dbReference>
<dbReference type="Pfam" id="PF00078">
    <property type="entry name" value="RVT_1"/>
    <property type="match status" value="1"/>
</dbReference>
<dbReference type="PANTHER" id="PTHR37984:SF5">
    <property type="entry name" value="PROTEIN NYNRIN-LIKE"/>
    <property type="match status" value="1"/>
</dbReference>
<dbReference type="PROSITE" id="PS50994">
    <property type="entry name" value="INTEGRASE"/>
    <property type="match status" value="1"/>
</dbReference>